<evidence type="ECO:0000259" key="1">
    <source>
        <dbReference type="Pfam" id="PF24758"/>
    </source>
</evidence>
<dbReference type="Pfam" id="PF24758">
    <property type="entry name" value="LRR_At5g56370"/>
    <property type="match status" value="1"/>
</dbReference>
<dbReference type="InterPro" id="IPR050232">
    <property type="entry name" value="FBL13/AtMIF1-like"/>
</dbReference>
<dbReference type="PANTHER" id="PTHR31900">
    <property type="entry name" value="F-BOX/RNI SUPERFAMILY PROTEIN-RELATED"/>
    <property type="match status" value="1"/>
</dbReference>
<evidence type="ECO:0000313" key="2">
    <source>
        <dbReference type="Proteomes" id="UP000694864"/>
    </source>
</evidence>
<feature type="domain" description="F-box/LRR-repeat protein 15/At3g58940/PEG3-like LRR" evidence="1">
    <location>
        <begin position="3"/>
        <end position="234"/>
    </location>
</feature>
<dbReference type="PANTHER" id="PTHR31900:SF32">
    <property type="entry name" value="F-BOX_RNI_FBD-LIKE DOMAIN PROTEIN"/>
    <property type="match status" value="1"/>
</dbReference>
<sequence length="329" mass="37793">MSRNVENLSLAFPHLHQSLIDYSIPDFFYTNSSVKQLHLDGCTHLTTSSCSVSWASLKKLSLDSCDISEESLAKILCGCPVLESLRLFGFTLLTQLKVVDLSKSPRLLEIHLSGVQNPYIHYLRLTSNQYPVTLVDVSSLTKVKLDFFFCPIKDRLDADLLQVMALEMLKKLKTVKKLTFGENFLKILSLVELRGVPFPILKAQVLTLKTNFSQYVMHGIVRVLQNSPQLKKLTLKRKSNYGIIPDKHLDYYLYSHSLNLNRYRILRESWPLRSKHVSFFMKYLLKNTKRLEKMVVIGLKDDLQGRGFEKLLQMVPVLSHDNNVAIVFT</sequence>
<reference evidence="3" key="2">
    <citation type="submission" date="2025-08" db="UniProtKB">
        <authorList>
            <consortium name="RefSeq"/>
        </authorList>
    </citation>
    <scope>IDENTIFICATION</scope>
    <source>
        <tissue evidence="3">Leaf</tissue>
    </source>
</reference>
<protein>
    <submittedName>
        <fullName evidence="3">F-box/LRR-repeat protein At3g03360-like</fullName>
    </submittedName>
</protein>
<dbReference type="SUPFAM" id="SSF52047">
    <property type="entry name" value="RNI-like"/>
    <property type="match status" value="1"/>
</dbReference>
<accession>A0ABM0ZAQ1</accession>
<dbReference type="GeneID" id="104788756"/>
<name>A0ABM0ZAQ1_CAMSA</name>
<dbReference type="Gene3D" id="3.80.10.10">
    <property type="entry name" value="Ribonuclease Inhibitor"/>
    <property type="match status" value="1"/>
</dbReference>
<gene>
    <name evidence="3" type="primary">LOC104788756</name>
</gene>
<keyword evidence="2" id="KW-1185">Reference proteome</keyword>
<dbReference type="Proteomes" id="UP000694864">
    <property type="component" value="Chromosome 5"/>
</dbReference>
<dbReference type="InterPro" id="IPR032675">
    <property type="entry name" value="LRR_dom_sf"/>
</dbReference>
<evidence type="ECO:0000313" key="3">
    <source>
        <dbReference type="RefSeq" id="XP_010512841.1"/>
    </source>
</evidence>
<organism evidence="2 3">
    <name type="scientific">Camelina sativa</name>
    <name type="common">False flax</name>
    <name type="synonym">Myagrum sativum</name>
    <dbReference type="NCBI Taxonomy" id="90675"/>
    <lineage>
        <taxon>Eukaryota</taxon>
        <taxon>Viridiplantae</taxon>
        <taxon>Streptophyta</taxon>
        <taxon>Embryophyta</taxon>
        <taxon>Tracheophyta</taxon>
        <taxon>Spermatophyta</taxon>
        <taxon>Magnoliopsida</taxon>
        <taxon>eudicotyledons</taxon>
        <taxon>Gunneridae</taxon>
        <taxon>Pentapetalae</taxon>
        <taxon>rosids</taxon>
        <taxon>malvids</taxon>
        <taxon>Brassicales</taxon>
        <taxon>Brassicaceae</taxon>
        <taxon>Camelineae</taxon>
        <taxon>Camelina</taxon>
    </lineage>
</organism>
<proteinExistence type="predicted"/>
<reference evidence="2" key="1">
    <citation type="journal article" date="2014" name="Nat. Commun.">
        <title>The emerging biofuel crop Camelina sativa retains a highly undifferentiated hexaploid genome structure.</title>
        <authorList>
            <person name="Kagale S."/>
            <person name="Koh C."/>
            <person name="Nixon J."/>
            <person name="Bollina V."/>
            <person name="Clarke W.E."/>
            <person name="Tuteja R."/>
            <person name="Spillane C."/>
            <person name="Robinson S.J."/>
            <person name="Links M.G."/>
            <person name="Clarke C."/>
            <person name="Higgins E.E."/>
            <person name="Huebert T."/>
            <person name="Sharpe A.G."/>
            <person name="Parkin I.A."/>
        </authorList>
    </citation>
    <scope>NUCLEOTIDE SEQUENCE [LARGE SCALE GENOMIC DNA]</scope>
    <source>
        <strain evidence="2">cv. DH55</strain>
    </source>
</reference>
<dbReference type="InterPro" id="IPR055411">
    <property type="entry name" value="LRR_FXL15/At3g58940/PEG3-like"/>
</dbReference>
<dbReference type="RefSeq" id="XP_010512841.1">
    <property type="nucleotide sequence ID" value="XM_010514539.1"/>
</dbReference>